<evidence type="ECO:0000256" key="3">
    <source>
        <dbReference type="SAM" id="Coils"/>
    </source>
</evidence>
<accession>A0A2I0CKZ7</accession>
<dbReference type="Gene3D" id="3.40.50.2300">
    <property type="match status" value="1"/>
</dbReference>
<dbReference type="CDD" id="cd17569">
    <property type="entry name" value="REC_HupR-like"/>
    <property type="match status" value="1"/>
</dbReference>
<dbReference type="PANTHER" id="PTHR44591:SF19">
    <property type="entry name" value="TWO-COMPONENT RESPONSE REGULATOR-RELATED"/>
    <property type="match status" value="1"/>
</dbReference>
<gene>
    <name evidence="5" type="ORF">CW360_16380</name>
</gene>
<dbReference type="RefSeq" id="WP_101194416.1">
    <property type="nucleotide sequence ID" value="NZ_JAYRKZ010000003.1"/>
</dbReference>
<evidence type="ECO:0000256" key="1">
    <source>
        <dbReference type="ARBA" id="ARBA00022553"/>
    </source>
</evidence>
<dbReference type="Proteomes" id="UP000242861">
    <property type="component" value="Unassembled WGS sequence"/>
</dbReference>
<evidence type="ECO:0000259" key="4">
    <source>
        <dbReference type="PROSITE" id="PS50110"/>
    </source>
</evidence>
<dbReference type="AlphaFoldDB" id="A0A2I0CKZ7"/>
<dbReference type="EMBL" id="PIYS01000034">
    <property type="protein sequence ID" value="PKF69836.1"/>
    <property type="molecule type" value="Genomic_DNA"/>
</dbReference>
<feature type="coiled-coil region" evidence="3">
    <location>
        <begin position="120"/>
        <end position="154"/>
    </location>
</feature>
<dbReference type="InterPro" id="IPR050595">
    <property type="entry name" value="Bact_response_regulator"/>
</dbReference>
<feature type="domain" description="Response regulatory" evidence="4">
    <location>
        <begin position="3"/>
        <end position="118"/>
    </location>
</feature>
<dbReference type="GO" id="GO:0000160">
    <property type="term" value="P:phosphorelay signal transduction system"/>
    <property type="evidence" value="ECO:0007669"/>
    <property type="project" value="InterPro"/>
</dbReference>
<evidence type="ECO:0000256" key="2">
    <source>
        <dbReference type="PROSITE-ProRule" id="PRU00169"/>
    </source>
</evidence>
<evidence type="ECO:0000313" key="5">
    <source>
        <dbReference type="EMBL" id="PKF69836.1"/>
    </source>
</evidence>
<dbReference type="SMART" id="SM00448">
    <property type="entry name" value="REC"/>
    <property type="match status" value="1"/>
</dbReference>
<keyword evidence="1 2" id="KW-0597">Phosphoprotein</keyword>
<dbReference type="Pfam" id="PF00072">
    <property type="entry name" value="Response_reg"/>
    <property type="match status" value="1"/>
</dbReference>
<dbReference type="PROSITE" id="PS50110">
    <property type="entry name" value="RESPONSE_REGULATORY"/>
    <property type="match status" value="1"/>
</dbReference>
<comment type="caution">
    <text evidence="5">The sequence shown here is derived from an EMBL/GenBank/DDBJ whole genome shotgun (WGS) entry which is preliminary data.</text>
</comment>
<sequence>MIRLQVIDDEPAILKAIQRLLRQEDWQVDTFSDPQDALQALTGASYNLILCDLRMPQLDGITYLQFARQRQPGAMRLLFSGHGDRESLVQAINQAQVQRFISKPWDDYELLETLRSCLQLQQLQMEQQRLLLQVQQQQDQLQRQQQALQEMQRRHPQLFSLTRAEDGSILLEEHPG</sequence>
<name>A0A2I0CKZ7_9PSED</name>
<protein>
    <submittedName>
        <fullName evidence="5">Response regulator</fullName>
    </submittedName>
</protein>
<reference evidence="6" key="1">
    <citation type="submission" date="2017-12" db="EMBL/GenBank/DDBJ databases">
        <authorList>
            <person name="Yu X.-Y."/>
        </authorList>
    </citation>
    <scope>NUCLEOTIDE SEQUENCE [LARGE SCALE GENOMIC DNA]</scope>
    <source>
        <strain evidence="6">ZYSR67-Z</strain>
    </source>
</reference>
<dbReference type="InterPro" id="IPR011006">
    <property type="entry name" value="CheY-like_superfamily"/>
</dbReference>
<dbReference type="PANTHER" id="PTHR44591">
    <property type="entry name" value="STRESS RESPONSE REGULATOR PROTEIN 1"/>
    <property type="match status" value="1"/>
</dbReference>
<organism evidence="5 6">
    <name type="scientific">Pseudomonas fluvialis</name>
    <dbReference type="NCBI Taxonomy" id="1793966"/>
    <lineage>
        <taxon>Bacteria</taxon>
        <taxon>Pseudomonadati</taxon>
        <taxon>Pseudomonadota</taxon>
        <taxon>Gammaproteobacteria</taxon>
        <taxon>Pseudomonadales</taxon>
        <taxon>Pseudomonadaceae</taxon>
        <taxon>Pseudomonas</taxon>
    </lineage>
</organism>
<dbReference type="SUPFAM" id="SSF52172">
    <property type="entry name" value="CheY-like"/>
    <property type="match status" value="1"/>
</dbReference>
<feature type="modified residue" description="4-aspartylphosphate" evidence="2">
    <location>
        <position position="52"/>
    </location>
</feature>
<evidence type="ECO:0000313" key="6">
    <source>
        <dbReference type="Proteomes" id="UP000242861"/>
    </source>
</evidence>
<keyword evidence="3" id="KW-0175">Coiled coil</keyword>
<dbReference type="InterPro" id="IPR001789">
    <property type="entry name" value="Sig_transdc_resp-reg_receiver"/>
</dbReference>
<proteinExistence type="predicted"/>